<evidence type="ECO:0000313" key="4">
    <source>
        <dbReference type="Proteomes" id="UP000199435"/>
    </source>
</evidence>
<feature type="domain" description="Chlorhexidine efflux transporter" evidence="2">
    <location>
        <begin position="2"/>
        <end position="63"/>
    </location>
</feature>
<keyword evidence="4" id="KW-1185">Reference proteome</keyword>
<dbReference type="OrthoDB" id="1631120at2"/>
<evidence type="ECO:0000256" key="1">
    <source>
        <dbReference type="SAM" id="Phobius"/>
    </source>
</evidence>
<evidence type="ECO:0000313" key="3">
    <source>
        <dbReference type="EMBL" id="SCB29526.1"/>
    </source>
</evidence>
<dbReference type="Pfam" id="PF05232">
    <property type="entry name" value="BTP"/>
    <property type="match status" value="2"/>
</dbReference>
<dbReference type="AlphaFoldDB" id="A0A1C3VP22"/>
<organism evidence="3 4">
    <name type="scientific">Rhizobium miluonense</name>
    <dbReference type="NCBI Taxonomy" id="411945"/>
    <lineage>
        <taxon>Bacteria</taxon>
        <taxon>Pseudomonadati</taxon>
        <taxon>Pseudomonadota</taxon>
        <taxon>Alphaproteobacteria</taxon>
        <taxon>Hyphomicrobiales</taxon>
        <taxon>Rhizobiaceae</taxon>
        <taxon>Rhizobium/Agrobacterium group</taxon>
        <taxon>Rhizobium</taxon>
    </lineage>
</organism>
<dbReference type="Proteomes" id="UP000199435">
    <property type="component" value="Unassembled WGS sequence"/>
</dbReference>
<accession>A0A1C3VP22</accession>
<feature type="transmembrane region" description="Helical" evidence="1">
    <location>
        <begin position="36"/>
        <end position="57"/>
    </location>
</feature>
<evidence type="ECO:0000259" key="2">
    <source>
        <dbReference type="Pfam" id="PF05232"/>
    </source>
</evidence>
<feature type="domain" description="Chlorhexidine efflux transporter" evidence="2">
    <location>
        <begin position="72"/>
        <end position="134"/>
    </location>
</feature>
<dbReference type="InterPro" id="IPR007896">
    <property type="entry name" value="BTP_bacteria"/>
</dbReference>
<proteinExistence type="predicted"/>
<protein>
    <submittedName>
        <fullName evidence="3">Uncharacterized membrane protein</fullName>
    </submittedName>
</protein>
<dbReference type="STRING" id="411945.GA0061102_101617"/>
<gene>
    <name evidence="3" type="ORF">GA0061102_101617</name>
</gene>
<keyword evidence="1" id="KW-0472">Membrane</keyword>
<reference evidence="4" key="1">
    <citation type="submission" date="2016-08" db="EMBL/GenBank/DDBJ databases">
        <authorList>
            <person name="Varghese N."/>
            <person name="Submissions Spin"/>
        </authorList>
    </citation>
    <scope>NUCLEOTIDE SEQUENCE [LARGE SCALE GENOMIC DNA]</scope>
    <source>
        <strain evidence="4">HAMBI 2971</strain>
    </source>
</reference>
<dbReference type="EMBL" id="FMAH01000016">
    <property type="protein sequence ID" value="SCB29526.1"/>
    <property type="molecule type" value="Genomic_DNA"/>
</dbReference>
<feature type="transmembrane region" description="Helical" evidence="1">
    <location>
        <begin position="12"/>
        <end position="30"/>
    </location>
</feature>
<keyword evidence="1" id="KW-1133">Transmembrane helix</keyword>
<keyword evidence="1" id="KW-0812">Transmembrane</keyword>
<feature type="transmembrane region" description="Helical" evidence="1">
    <location>
        <begin position="106"/>
        <end position="129"/>
    </location>
</feature>
<sequence>MRSFGDRVRHAVLFELIGLATFTPLAAIVFNQPIAHMGVIGVVGATVATLWNFIYNLGFDRALMRLRGRVQKTIGIRIVHAVLFEAGLVVILIPFIAWYLEITLVAALLMDIAVVTFYLVYAFVFNIAYDWVFPIKATSQDERAIAAAAR</sequence>
<dbReference type="InterPro" id="IPR058208">
    <property type="entry name" value="PACE"/>
</dbReference>
<dbReference type="NCBIfam" id="NF033664">
    <property type="entry name" value="PACE_transport"/>
    <property type="match status" value="1"/>
</dbReference>
<name>A0A1C3VP22_9HYPH</name>
<feature type="transmembrane region" description="Helical" evidence="1">
    <location>
        <begin position="78"/>
        <end position="100"/>
    </location>
</feature>
<dbReference type="RefSeq" id="WP_092849402.1">
    <property type="nucleotide sequence ID" value="NZ_FMAH01000016.1"/>
</dbReference>